<dbReference type="SUPFAM" id="SSF55729">
    <property type="entry name" value="Acyl-CoA N-acyltransferases (Nat)"/>
    <property type="match status" value="1"/>
</dbReference>
<protein>
    <submittedName>
        <fullName evidence="4">GNAT family N-acetyltransferase</fullName>
    </submittedName>
</protein>
<keyword evidence="1" id="KW-0808">Transferase</keyword>
<gene>
    <name evidence="4" type="ORF">IAB74_01945</name>
</gene>
<dbReference type="CDD" id="cd04301">
    <property type="entry name" value="NAT_SF"/>
    <property type="match status" value="1"/>
</dbReference>
<feature type="domain" description="N-acetyltransferase" evidence="3">
    <location>
        <begin position="6"/>
        <end position="140"/>
    </location>
</feature>
<dbReference type="AlphaFoldDB" id="A0A9D0Z3L0"/>
<dbReference type="Gene3D" id="3.40.630.30">
    <property type="match status" value="1"/>
</dbReference>
<accession>A0A9D0Z3L0</accession>
<dbReference type="Proteomes" id="UP000886796">
    <property type="component" value="Unassembled WGS sequence"/>
</dbReference>
<dbReference type="InterPro" id="IPR000182">
    <property type="entry name" value="GNAT_dom"/>
</dbReference>
<keyword evidence="2" id="KW-0012">Acyltransferase</keyword>
<evidence type="ECO:0000256" key="1">
    <source>
        <dbReference type="ARBA" id="ARBA00022679"/>
    </source>
</evidence>
<evidence type="ECO:0000256" key="2">
    <source>
        <dbReference type="ARBA" id="ARBA00023315"/>
    </source>
</evidence>
<sequence>MEVTDMEIREYKTYREAEILPLYAAVGWTAYTDQPSVLARGFAQSLLTLAAYEGETLIGLVRTVGDGCTVVLVQDILVFPSHQRQGVGTALLQEILNRFSQVRQIQLATDNTPKTLTFYKSLGFWEMSELDCRGFMRIKV</sequence>
<evidence type="ECO:0000313" key="5">
    <source>
        <dbReference type="Proteomes" id="UP000886796"/>
    </source>
</evidence>
<proteinExistence type="predicted"/>
<dbReference type="EMBL" id="DVFK01000024">
    <property type="protein sequence ID" value="HIQ67258.1"/>
    <property type="molecule type" value="Genomic_DNA"/>
</dbReference>
<dbReference type="GO" id="GO:0005737">
    <property type="term" value="C:cytoplasm"/>
    <property type="evidence" value="ECO:0007669"/>
    <property type="project" value="TreeGrafter"/>
</dbReference>
<dbReference type="GO" id="GO:0008080">
    <property type="term" value="F:N-acetyltransferase activity"/>
    <property type="evidence" value="ECO:0007669"/>
    <property type="project" value="InterPro"/>
</dbReference>
<dbReference type="PANTHER" id="PTHR43626">
    <property type="entry name" value="ACYL-COA N-ACYLTRANSFERASE"/>
    <property type="match status" value="1"/>
</dbReference>
<dbReference type="Pfam" id="PF13508">
    <property type="entry name" value="Acetyltransf_7"/>
    <property type="match status" value="1"/>
</dbReference>
<comment type="caution">
    <text evidence="4">The sequence shown here is derived from an EMBL/GenBank/DDBJ whole genome shotgun (WGS) entry which is preliminary data.</text>
</comment>
<name>A0A9D0Z3L0_9FIRM</name>
<reference evidence="4" key="2">
    <citation type="journal article" date="2021" name="PeerJ">
        <title>Extensive microbial diversity within the chicken gut microbiome revealed by metagenomics and culture.</title>
        <authorList>
            <person name="Gilroy R."/>
            <person name="Ravi A."/>
            <person name="Getino M."/>
            <person name="Pursley I."/>
            <person name="Horton D.L."/>
            <person name="Alikhan N.F."/>
            <person name="Baker D."/>
            <person name="Gharbi K."/>
            <person name="Hall N."/>
            <person name="Watson M."/>
            <person name="Adriaenssens E.M."/>
            <person name="Foster-Nyarko E."/>
            <person name="Jarju S."/>
            <person name="Secka A."/>
            <person name="Antonio M."/>
            <person name="Oren A."/>
            <person name="Chaudhuri R.R."/>
            <person name="La Ragione R."/>
            <person name="Hildebrand F."/>
            <person name="Pallen M.J."/>
        </authorList>
    </citation>
    <scope>NUCLEOTIDE SEQUENCE</scope>
    <source>
        <strain evidence="4">13361</strain>
    </source>
</reference>
<dbReference type="InterPro" id="IPR045039">
    <property type="entry name" value="NSI-like"/>
</dbReference>
<organism evidence="4 5">
    <name type="scientific">Candidatus Faecousia excrementigallinarum</name>
    <dbReference type="NCBI Taxonomy" id="2840806"/>
    <lineage>
        <taxon>Bacteria</taxon>
        <taxon>Bacillati</taxon>
        <taxon>Bacillota</taxon>
        <taxon>Clostridia</taxon>
        <taxon>Eubacteriales</taxon>
        <taxon>Oscillospiraceae</taxon>
        <taxon>Faecousia</taxon>
    </lineage>
</organism>
<dbReference type="InterPro" id="IPR016181">
    <property type="entry name" value="Acyl_CoA_acyltransferase"/>
</dbReference>
<dbReference type="PROSITE" id="PS51186">
    <property type="entry name" value="GNAT"/>
    <property type="match status" value="1"/>
</dbReference>
<reference evidence="4" key="1">
    <citation type="submission" date="2020-10" db="EMBL/GenBank/DDBJ databases">
        <authorList>
            <person name="Gilroy R."/>
        </authorList>
    </citation>
    <scope>NUCLEOTIDE SEQUENCE</scope>
    <source>
        <strain evidence="4">13361</strain>
    </source>
</reference>
<evidence type="ECO:0000259" key="3">
    <source>
        <dbReference type="PROSITE" id="PS51186"/>
    </source>
</evidence>
<evidence type="ECO:0000313" key="4">
    <source>
        <dbReference type="EMBL" id="HIQ67258.1"/>
    </source>
</evidence>
<dbReference type="PANTHER" id="PTHR43626:SF4">
    <property type="entry name" value="GCN5-RELATED N-ACETYLTRANSFERASE 2, CHLOROPLASTIC"/>
    <property type="match status" value="1"/>
</dbReference>